<evidence type="ECO:0000256" key="9">
    <source>
        <dbReference type="ARBA" id="ARBA00023004"/>
    </source>
</evidence>
<dbReference type="PANTHER" id="PTHR19353">
    <property type="entry name" value="FATTY ACID DESATURASE 2"/>
    <property type="match status" value="1"/>
</dbReference>
<evidence type="ECO:0000259" key="14">
    <source>
        <dbReference type="PROSITE" id="PS50255"/>
    </source>
</evidence>
<keyword evidence="5 13" id="KW-0812">Transmembrane</keyword>
<dbReference type="InterPro" id="IPR012171">
    <property type="entry name" value="Fatty_acid_desaturase"/>
</dbReference>
<evidence type="ECO:0000256" key="4">
    <source>
        <dbReference type="ARBA" id="ARBA00022617"/>
    </source>
</evidence>
<dbReference type="Proteomes" id="UP000036987">
    <property type="component" value="Unassembled WGS sequence"/>
</dbReference>
<evidence type="ECO:0000256" key="11">
    <source>
        <dbReference type="ARBA" id="ARBA00023136"/>
    </source>
</evidence>
<evidence type="ECO:0000256" key="8">
    <source>
        <dbReference type="ARBA" id="ARBA00023002"/>
    </source>
</evidence>
<sequence>MAAGSAAVGTGGIQKGVLSPSSSPPHKEKKMAIRYITNEELQKHVKPTDLWISIQGKVYDVTQWSKIHPGGELPLLQLAGQDATDPFLAYHPGTVWHLLDPFYVGHLHDYSVSDVSRDYRRLVSEFSKLGMFEQRGNTVAILLMVIAVLFSSVVYSVLCVESAAVRVASGFLLGILWIQSGWIGHDSGHHNVMPSKGLTRFTQVLCGNCFAGICIAWWKRNHNAHHIACNSLEYDPDLQFIPLFAVHNRLFSSIRSYFYDRKLEFTNIARFMVSYQHWTFYPVMAVARINLFAQSLILLFTHKSVPNRLQEILGMAVFYTWYPLLVSFLPTWPERVAFVLASLSGVGIQHVQFCLNHFSSSVFEGPPIGLEWVKMQTAGTLNVDCSPWMDWFHGGLQFQVEHHLFPRLPRCHYRKIAPLVRDFCKRNGLVYSSASFWQSNLMIVRTLRNAAMEARDLTSPIPKNLVWEAMNAHG</sequence>
<feature type="transmembrane region" description="Helical" evidence="13">
    <location>
        <begin position="138"/>
        <end position="158"/>
    </location>
</feature>
<feature type="transmembrane region" description="Helical" evidence="13">
    <location>
        <begin position="197"/>
        <end position="218"/>
    </location>
</feature>
<comment type="pathway">
    <text evidence="2">Lipid metabolism.</text>
</comment>
<dbReference type="PROSITE" id="PS50255">
    <property type="entry name" value="CYTOCHROME_B5_2"/>
    <property type="match status" value="1"/>
</dbReference>
<keyword evidence="8" id="KW-0560">Oxidoreductase</keyword>
<evidence type="ECO:0000256" key="10">
    <source>
        <dbReference type="ARBA" id="ARBA00023098"/>
    </source>
</evidence>
<dbReference type="GO" id="GO:0016717">
    <property type="term" value="F:oxidoreductase activity, acting on paired donors, with oxidation of a pair of donors resulting in the reduction of molecular oxygen to two molecules of water"/>
    <property type="evidence" value="ECO:0000318"/>
    <property type="project" value="GO_Central"/>
</dbReference>
<dbReference type="Pfam" id="PF00487">
    <property type="entry name" value="FA_desaturase"/>
    <property type="match status" value="1"/>
</dbReference>
<comment type="caution">
    <text evidence="15">The sequence shown here is derived from an EMBL/GenBank/DDBJ whole genome shotgun (WGS) entry which is preliminary data.</text>
</comment>
<feature type="region of interest" description="Disordered" evidence="12">
    <location>
        <begin position="1"/>
        <end position="28"/>
    </location>
</feature>
<keyword evidence="10" id="KW-0443">Lipid metabolism</keyword>
<evidence type="ECO:0000313" key="16">
    <source>
        <dbReference type="Proteomes" id="UP000036987"/>
    </source>
</evidence>
<dbReference type="SUPFAM" id="SSF55856">
    <property type="entry name" value="Cytochrome b5-like heme/steroid binding domain"/>
    <property type="match status" value="1"/>
</dbReference>
<dbReference type="SMART" id="SM01117">
    <property type="entry name" value="Cyt-b5"/>
    <property type="match status" value="1"/>
</dbReference>
<protein>
    <submittedName>
        <fullName evidence="15">Delta(8)-fatty-acid desaturase</fullName>
    </submittedName>
</protein>
<dbReference type="STRING" id="29655.A0A0K9PYK7"/>
<dbReference type="InterPro" id="IPR001199">
    <property type="entry name" value="Cyt_B5-like_heme/steroid-bd"/>
</dbReference>
<dbReference type="Pfam" id="PF00173">
    <property type="entry name" value="Cyt-b5"/>
    <property type="match status" value="1"/>
</dbReference>
<organism evidence="15 16">
    <name type="scientific">Zostera marina</name>
    <name type="common">Eelgrass</name>
    <dbReference type="NCBI Taxonomy" id="29655"/>
    <lineage>
        <taxon>Eukaryota</taxon>
        <taxon>Viridiplantae</taxon>
        <taxon>Streptophyta</taxon>
        <taxon>Embryophyta</taxon>
        <taxon>Tracheophyta</taxon>
        <taxon>Spermatophyta</taxon>
        <taxon>Magnoliopsida</taxon>
        <taxon>Liliopsida</taxon>
        <taxon>Zosteraceae</taxon>
        <taxon>Zostera</taxon>
    </lineage>
</organism>
<dbReference type="CDD" id="cd03506">
    <property type="entry name" value="Delta6-FADS-like"/>
    <property type="match status" value="1"/>
</dbReference>
<keyword evidence="7 13" id="KW-1133">Transmembrane helix</keyword>
<dbReference type="GO" id="GO:0006629">
    <property type="term" value="P:lipid metabolic process"/>
    <property type="evidence" value="ECO:0000318"/>
    <property type="project" value="GO_Central"/>
</dbReference>
<evidence type="ECO:0000313" key="15">
    <source>
        <dbReference type="EMBL" id="KMZ73315.1"/>
    </source>
</evidence>
<keyword evidence="6" id="KW-0479">Metal-binding</keyword>
<keyword evidence="9" id="KW-0408">Iron</keyword>
<comment type="subcellular location">
    <subcellularLocation>
        <location evidence="1">Membrane</location>
        <topology evidence="1">Multi-pass membrane protein</topology>
    </subcellularLocation>
</comment>
<feature type="domain" description="Cytochrome b5 heme-binding" evidence="14">
    <location>
        <begin position="33"/>
        <end position="108"/>
    </location>
</feature>
<feature type="transmembrane region" description="Helical" evidence="13">
    <location>
        <begin position="312"/>
        <end position="332"/>
    </location>
</feature>
<dbReference type="OrthoDB" id="260091at2759"/>
<dbReference type="PIRSF" id="PIRSF015921">
    <property type="entry name" value="FA_sphinglp_des"/>
    <property type="match status" value="1"/>
</dbReference>
<reference evidence="16" key="1">
    <citation type="journal article" date="2016" name="Nature">
        <title>The genome of the seagrass Zostera marina reveals angiosperm adaptation to the sea.</title>
        <authorList>
            <person name="Olsen J.L."/>
            <person name="Rouze P."/>
            <person name="Verhelst B."/>
            <person name="Lin Y.-C."/>
            <person name="Bayer T."/>
            <person name="Collen J."/>
            <person name="Dattolo E."/>
            <person name="De Paoli E."/>
            <person name="Dittami S."/>
            <person name="Maumus F."/>
            <person name="Michel G."/>
            <person name="Kersting A."/>
            <person name="Lauritano C."/>
            <person name="Lohaus R."/>
            <person name="Toepel M."/>
            <person name="Tonon T."/>
            <person name="Vanneste K."/>
            <person name="Amirebrahimi M."/>
            <person name="Brakel J."/>
            <person name="Bostroem C."/>
            <person name="Chovatia M."/>
            <person name="Grimwood J."/>
            <person name="Jenkins J.W."/>
            <person name="Jueterbock A."/>
            <person name="Mraz A."/>
            <person name="Stam W.T."/>
            <person name="Tice H."/>
            <person name="Bornberg-Bauer E."/>
            <person name="Green P.J."/>
            <person name="Pearson G.A."/>
            <person name="Procaccini G."/>
            <person name="Duarte C.M."/>
            <person name="Schmutz J."/>
            <person name="Reusch T.B.H."/>
            <person name="Van de Peer Y."/>
        </authorList>
    </citation>
    <scope>NUCLEOTIDE SEQUENCE [LARGE SCALE GENOMIC DNA]</scope>
    <source>
        <strain evidence="16">cv. Finnish</strain>
    </source>
</reference>
<evidence type="ECO:0000256" key="7">
    <source>
        <dbReference type="ARBA" id="ARBA00022989"/>
    </source>
</evidence>
<feature type="transmembrane region" description="Helical" evidence="13">
    <location>
        <begin position="164"/>
        <end position="185"/>
    </location>
</feature>
<dbReference type="AlphaFoldDB" id="A0A0K9PYK7"/>
<accession>A0A0K9PYK7</accession>
<evidence type="ECO:0000256" key="12">
    <source>
        <dbReference type="SAM" id="MobiDB-lite"/>
    </source>
</evidence>
<dbReference type="GO" id="GO:0046872">
    <property type="term" value="F:metal ion binding"/>
    <property type="evidence" value="ECO:0007669"/>
    <property type="project" value="UniProtKB-KW"/>
</dbReference>
<dbReference type="InterPro" id="IPR036400">
    <property type="entry name" value="Cyt_B5-like_heme/steroid_sf"/>
</dbReference>
<feature type="transmembrane region" description="Helical" evidence="13">
    <location>
        <begin position="280"/>
        <end position="300"/>
    </location>
</feature>
<dbReference type="OMA" id="QWWKNKH"/>
<dbReference type="EMBL" id="LFYR01000585">
    <property type="protein sequence ID" value="KMZ73315.1"/>
    <property type="molecule type" value="Genomic_DNA"/>
</dbReference>
<comment type="similarity">
    <text evidence="3">Belongs to the fatty acid desaturase type 1 family.</text>
</comment>
<evidence type="ECO:0000256" key="5">
    <source>
        <dbReference type="ARBA" id="ARBA00022692"/>
    </source>
</evidence>
<keyword evidence="11 13" id="KW-0472">Membrane</keyword>
<evidence type="ECO:0000256" key="3">
    <source>
        <dbReference type="ARBA" id="ARBA00009295"/>
    </source>
</evidence>
<evidence type="ECO:0000256" key="13">
    <source>
        <dbReference type="SAM" id="Phobius"/>
    </source>
</evidence>
<dbReference type="InterPro" id="IPR005804">
    <property type="entry name" value="FA_desaturase_dom"/>
</dbReference>
<dbReference type="PANTHER" id="PTHR19353:SF30">
    <property type="entry name" value="DELTA 8-(E)-SPHINGOLIPID DESATURASE"/>
    <property type="match status" value="1"/>
</dbReference>
<evidence type="ECO:0000256" key="2">
    <source>
        <dbReference type="ARBA" id="ARBA00005189"/>
    </source>
</evidence>
<keyword evidence="16" id="KW-1185">Reference proteome</keyword>
<evidence type="ECO:0000256" key="6">
    <source>
        <dbReference type="ARBA" id="ARBA00022723"/>
    </source>
</evidence>
<gene>
    <name evidence="15" type="ORF">ZOSMA_14G00770</name>
</gene>
<dbReference type="GO" id="GO:0016020">
    <property type="term" value="C:membrane"/>
    <property type="evidence" value="ECO:0000318"/>
    <property type="project" value="GO_Central"/>
</dbReference>
<evidence type="ECO:0000256" key="1">
    <source>
        <dbReference type="ARBA" id="ARBA00004141"/>
    </source>
</evidence>
<name>A0A0K9PYK7_ZOSMR</name>
<dbReference type="Gene3D" id="3.10.120.10">
    <property type="entry name" value="Cytochrome b5-like heme/steroid binding domain"/>
    <property type="match status" value="1"/>
</dbReference>
<keyword evidence="4" id="KW-0349">Heme</keyword>
<proteinExistence type="inferred from homology"/>